<dbReference type="SUPFAM" id="SSF56112">
    <property type="entry name" value="Protein kinase-like (PK-like)"/>
    <property type="match status" value="1"/>
</dbReference>
<reference evidence="2 3" key="1">
    <citation type="submission" date="2019-03" db="EMBL/GenBank/DDBJ databases">
        <authorList>
            <person name="Gaulin E."/>
            <person name="Dumas B."/>
        </authorList>
    </citation>
    <scope>NUCLEOTIDE SEQUENCE [LARGE SCALE GENOMIC DNA]</scope>
    <source>
        <strain evidence="2">CBS 568.67</strain>
    </source>
</reference>
<dbReference type="EMBL" id="CAADRA010001924">
    <property type="protein sequence ID" value="VFT82539.1"/>
    <property type="molecule type" value="Genomic_DNA"/>
</dbReference>
<evidence type="ECO:0000313" key="2">
    <source>
        <dbReference type="EMBL" id="VFT82539.1"/>
    </source>
</evidence>
<dbReference type="Gene3D" id="1.10.510.10">
    <property type="entry name" value="Transferase(Phosphotransferase) domain 1"/>
    <property type="match status" value="1"/>
</dbReference>
<proteinExistence type="predicted"/>
<accession>A0A485KEM7</accession>
<evidence type="ECO:0000313" key="3">
    <source>
        <dbReference type="Proteomes" id="UP000332933"/>
    </source>
</evidence>
<dbReference type="OrthoDB" id="4062651at2759"/>
<dbReference type="AlphaFoldDB" id="A0A485KEM7"/>
<dbReference type="Proteomes" id="UP000332933">
    <property type="component" value="Unassembled WGS sequence"/>
</dbReference>
<sequence length="336" mass="37863">MDDWRMGTVPTELLRDVLALDSTARTRATHHFVQCDEWGEVKVLSYKCFAVVMERGSANCAERLPLLQANDFLRFSCLKEVLDAIRVVHELGWLQVDRFRQFRPAWRSLDQTLYGRVLPPEMAKFMLGHTDDLIVSHAIDVWCAAVLVLKLFVHQGHLLEFMAINNEDILNEIAKPGFSFRASIAAADLSERNKEWLAKCLDVEPKTRGTLEDLGRLAPSLKTTTKGSELTKLSFATLDEPLQRSIVGLRLFRGVFDQQAAAAVLEPADKSGLIDQLDDVVDIRIDNARYLDSLFESHEEKLSSVLDVSPPKCLRRLRAGHSSKSSSNTQTTCLRI</sequence>
<protein>
    <submittedName>
        <fullName evidence="2">Aste57867_5488 protein</fullName>
    </submittedName>
</protein>
<dbReference type="InterPro" id="IPR011009">
    <property type="entry name" value="Kinase-like_dom_sf"/>
</dbReference>
<organism evidence="2 3">
    <name type="scientific">Aphanomyces stellatus</name>
    <dbReference type="NCBI Taxonomy" id="120398"/>
    <lineage>
        <taxon>Eukaryota</taxon>
        <taxon>Sar</taxon>
        <taxon>Stramenopiles</taxon>
        <taxon>Oomycota</taxon>
        <taxon>Saprolegniomycetes</taxon>
        <taxon>Saprolegniales</taxon>
        <taxon>Verrucalvaceae</taxon>
        <taxon>Aphanomyces</taxon>
    </lineage>
</organism>
<reference evidence="1" key="2">
    <citation type="submission" date="2019-06" db="EMBL/GenBank/DDBJ databases">
        <title>Genomics analysis of Aphanomyces spp. identifies a new class of oomycete effector associated with host adaptation.</title>
        <authorList>
            <person name="Gaulin E."/>
        </authorList>
    </citation>
    <scope>NUCLEOTIDE SEQUENCE</scope>
    <source>
        <strain evidence="1">CBS 578.67</strain>
    </source>
</reference>
<name>A0A485KEM7_9STRA</name>
<keyword evidence="3" id="KW-1185">Reference proteome</keyword>
<evidence type="ECO:0000313" key="1">
    <source>
        <dbReference type="EMBL" id="KAF0710677.1"/>
    </source>
</evidence>
<gene>
    <name evidence="2" type="primary">Aste57867_5488</name>
    <name evidence="1" type="ORF">As57867_005475</name>
    <name evidence="2" type="ORF">ASTE57867_5488</name>
</gene>
<dbReference type="EMBL" id="VJMH01001922">
    <property type="protein sequence ID" value="KAF0710677.1"/>
    <property type="molecule type" value="Genomic_DNA"/>
</dbReference>